<keyword evidence="2" id="KW-1185">Reference proteome</keyword>
<protein>
    <submittedName>
        <fullName evidence="1">Uncharacterized protein</fullName>
    </submittedName>
</protein>
<dbReference type="OrthoDB" id="6760503at2759"/>
<evidence type="ECO:0000313" key="1">
    <source>
        <dbReference type="EMBL" id="CAH0546473.1"/>
    </source>
</evidence>
<reference evidence="1" key="1">
    <citation type="submission" date="2021-12" db="EMBL/GenBank/DDBJ databases">
        <authorList>
            <person name="King R."/>
        </authorList>
    </citation>
    <scope>NUCLEOTIDE SEQUENCE</scope>
</reference>
<dbReference type="EMBL" id="OV121132">
    <property type="protein sequence ID" value="CAH0546473.1"/>
    <property type="molecule type" value="Genomic_DNA"/>
</dbReference>
<gene>
    <name evidence="1" type="ORF">MELIAE_LOCUS632</name>
</gene>
<sequence length="128" mass="14895">MRSNIRSELSLIILQVLWKCQMIYESYILRINRNDNTLESTHNTLTLREPSTKRHIIHLSTEERINARPVCFMQVLEVISPFEEEMLRCACAKGVSVEKNEQNAVLPSEVISRKSFTDIWLDSFNLVA</sequence>
<dbReference type="AlphaFoldDB" id="A0A9P0AR39"/>
<evidence type="ECO:0000313" key="2">
    <source>
        <dbReference type="Proteomes" id="UP001154078"/>
    </source>
</evidence>
<dbReference type="Proteomes" id="UP001154078">
    <property type="component" value="Chromosome 1"/>
</dbReference>
<proteinExistence type="predicted"/>
<name>A0A9P0AR39_BRAAE</name>
<accession>A0A9P0AR39</accession>
<organism evidence="1 2">
    <name type="scientific">Brassicogethes aeneus</name>
    <name type="common">Rape pollen beetle</name>
    <name type="synonym">Meligethes aeneus</name>
    <dbReference type="NCBI Taxonomy" id="1431903"/>
    <lineage>
        <taxon>Eukaryota</taxon>
        <taxon>Metazoa</taxon>
        <taxon>Ecdysozoa</taxon>
        <taxon>Arthropoda</taxon>
        <taxon>Hexapoda</taxon>
        <taxon>Insecta</taxon>
        <taxon>Pterygota</taxon>
        <taxon>Neoptera</taxon>
        <taxon>Endopterygota</taxon>
        <taxon>Coleoptera</taxon>
        <taxon>Polyphaga</taxon>
        <taxon>Cucujiformia</taxon>
        <taxon>Nitidulidae</taxon>
        <taxon>Meligethinae</taxon>
        <taxon>Brassicogethes</taxon>
    </lineage>
</organism>